<feature type="region of interest" description="Disordered" evidence="11">
    <location>
        <begin position="7840"/>
        <end position="7897"/>
    </location>
</feature>
<accession>A0AA88LY07</accession>
<evidence type="ECO:0000256" key="12">
    <source>
        <dbReference type="SAM" id="Phobius"/>
    </source>
</evidence>
<dbReference type="PANTHER" id="PTHR14514">
    <property type="entry name" value="PKA ANCHORING PROTEIN"/>
    <property type="match status" value="1"/>
</dbReference>
<dbReference type="InterPro" id="IPR056887">
    <property type="entry name" value="SYNE1/2_dom"/>
</dbReference>
<evidence type="ECO:0000256" key="1">
    <source>
        <dbReference type="ARBA" id="ARBA00008619"/>
    </source>
</evidence>
<feature type="region of interest" description="Disordered" evidence="11">
    <location>
        <begin position="7404"/>
        <end position="7433"/>
    </location>
</feature>
<feature type="region of interest" description="Disordered" evidence="11">
    <location>
        <begin position="5033"/>
        <end position="5058"/>
    </location>
</feature>
<feature type="coiled-coil region" evidence="10">
    <location>
        <begin position="6963"/>
        <end position="7016"/>
    </location>
</feature>
<dbReference type="GO" id="GO:0005640">
    <property type="term" value="C:nuclear outer membrane"/>
    <property type="evidence" value="ECO:0007669"/>
    <property type="project" value="UniProtKB-SubCell"/>
</dbReference>
<feature type="coiled-coil region" evidence="10">
    <location>
        <begin position="1220"/>
        <end position="1274"/>
    </location>
</feature>
<dbReference type="InterPro" id="IPR002017">
    <property type="entry name" value="Spectrin_repeat"/>
</dbReference>
<evidence type="ECO:0000256" key="8">
    <source>
        <dbReference type="ARBA" id="ARBA00046312"/>
    </source>
</evidence>
<dbReference type="InterPro" id="IPR018159">
    <property type="entry name" value="Spectrin/alpha-actinin"/>
</dbReference>
<feature type="coiled-coil region" evidence="10">
    <location>
        <begin position="3934"/>
        <end position="3985"/>
    </location>
</feature>
<dbReference type="SMART" id="SM00150">
    <property type="entry name" value="SPEC"/>
    <property type="match status" value="43"/>
</dbReference>
<dbReference type="FunFam" id="1.20.58.60:FF:000119">
    <property type="entry name" value="nesprin-1 isoform X2"/>
    <property type="match status" value="1"/>
</dbReference>
<dbReference type="FunFam" id="1.20.58.60:FF:000233">
    <property type="entry name" value="nesprin-1 isoform X9"/>
    <property type="match status" value="1"/>
</dbReference>
<dbReference type="FunFam" id="1.20.58.60:FF:000126">
    <property type="entry name" value="Spectrin repeat containing, nuclear envelope 1a"/>
    <property type="match status" value="1"/>
</dbReference>
<keyword evidence="4" id="KW-0677">Repeat</keyword>
<dbReference type="FunFam" id="1.20.58.60:FF:000190">
    <property type="entry name" value="Nesprin-1 isoform 1"/>
    <property type="match status" value="1"/>
</dbReference>
<evidence type="ECO:0000256" key="11">
    <source>
        <dbReference type="SAM" id="MobiDB-lite"/>
    </source>
</evidence>
<dbReference type="Pfam" id="PF10541">
    <property type="entry name" value="KASH"/>
    <property type="match status" value="1"/>
</dbReference>
<evidence type="ECO:0000259" key="13">
    <source>
        <dbReference type="PROSITE" id="PS51049"/>
    </source>
</evidence>
<evidence type="ECO:0000256" key="7">
    <source>
        <dbReference type="ARBA" id="ARBA00023242"/>
    </source>
</evidence>
<feature type="domain" description="KASH" evidence="13">
    <location>
        <begin position="7907"/>
        <end position="7965"/>
    </location>
</feature>
<feature type="topological domain" description="Cytoplasmic" evidence="9">
    <location>
        <begin position="1"/>
        <end position="7915"/>
    </location>
</feature>
<evidence type="ECO:0000256" key="5">
    <source>
        <dbReference type="ARBA" id="ARBA00022989"/>
    </source>
</evidence>
<keyword evidence="2" id="KW-0597">Phosphoprotein</keyword>
<dbReference type="FunFam" id="1.20.58.60:FF:000073">
    <property type="entry name" value="Nesprin-1 isoform 1"/>
    <property type="match status" value="1"/>
</dbReference>
<dbReference type="CDD" id="cd00176">
    <property type="entry name" value="SPEC"/>
    <property type="match status" value="10"/>
</dbReference>
<evidence type="ECO:0000256" key="6">
    <source>
        <dbReference type="ARBA" id="ARBA00023136"/>
    </source>
</evidence>
<dbReference type="FunFam" id="1.20.58.60:FF:000137">
    <property type="entry name" value="nesprin-1 isoform X2"/>
    <property type="match status" value="1"/>
</dbReference>
<evidence type="ECO:0000313" key="15">
    <source>
        <dbReference type="Proteomes" id="UP001187415"/>
    </source>
</evidence>
<sequence length="7965" mass="912019">MTAPVQVSFLNVRAFAQDVEEIKHKVPAMEAACKAASRTAQLLTKDTPQEEVSQMMAVMASVKEQLGKVRERCLPLLRESQSLLPLLEEMEKNITGFYQALEKASHITSTTDSEGPVDFKQKCQELATYTHSCKKCLTVIEKNHQTIQKIMNSSKTLQHMDMSLLQKRVADLQASSQTMIKESTEWRKQVEANSSLMKRFDESRVELEKVLKMAQNCLTERGNPDELLKKHTEFFGQLDQRVLNTFLKACDELTDILPEQEQQSLQETVRKLHKHWKDIQTDAPFHLLHLKAEVEKNKLMLSLQECQTELTRENRHLASMGSERLIKEHRAFFREKGPQSIYEIENTHQKLMQHPDKWKEYDARYAELSCWLISKESQLRLLRNRANDPRKYGQVKTTITELRNDAELQEGNLSWLKARMAVLIEICADSDAQRQGSALSKLSTDFKGLLASLLEAEKMVLAVGDCVQFREEVQTTLDDLIQGQKEAQAEVTKILDCPTVREAQQLLLVHQQLLKRLKMKRKDVQQLITRGQQLQAEEGLGETLQQDLQTLEITLSKMEQTMDSQEQSLEVTLAAWQEFDSQQEAVREFVNKARSTMERDLNFSSAESLAVELDQARVLLKQCEAEASHMNSLLKRATEIQLGPKNKTLLLQQARSLTEQVDKVEAGLKKDVKTLEDMKTQWDQFGTGYDSFSMWISEKEKQLDALKSSTLPLEQQITTVKAVGSELQERTEVLSHLEADSQALAQFVSSGEAARIKARLTQIGRYWEELKESVQQLDGQLEESSSHQQKFKMNLEEVQASLSELHKKLDQPINSCTSSSETYKALQNHMDVCQCLERLKGTLLSLSAGARRLSDKEQAERTVTELNTSYDQKVLESKDKQSALESLLSLWQKYEKQRSNFVSSLERSECGTKPETQCLSADKTKLRTELQDLQALHSEAQSLEPAHAELVSLGMSLYPSAPEERVRQLKEELETLQQRLHVQNEALPQRIKDLQNHLSLVEQFDQALLKFSQWSENMLSNLLSASQINISNLQSAAAQVKETQAALQKQSSVRQSLEQQTEKLCQFCEPGDAQLLRSRADSCLQPFVEAQQIAELQLECLGRLEAFLQTHSVAAGVLRGLRQTVESAGSWDRGRVEELQQELATIVPDITQLETLAVSLDSSLCKCHLHIGADEGSRKSTCMLADSLNAELDTVRNLLGTKQSEAEALGALWTSFRQRKEQLLKTVEDIEEKADNQSFKEPSIHALQQRLRFFNQLEDELQSHQHEEQWLRDKGNQLAQRDAELAGEVLREISLLETTWNDTKKLITERQEQCNALDHEETKRSLTKHEGVKADMAYRQEDLDQFSSKGKQLVIELKKIPDCDSQMMKKDMDSLVDQWLDVSEKIEGNIDHLKKSLTLWDDVRQISEDIESWTGNCVTELNESLNNLNDSQKVSARLSVLQAEMGEKEQKLEALQGKVSELKKCSQSQETPAKLQVLESDLRKKITTVQKLHEQARGNLMDFSSQRKQLEDYISQMSAWLKSMEDSLVSSPTGSDPEEICRVKDLQKDLQNQQGSIDSTRESLNTLCRKYPSEELAGLGSALTDLIKTYESVNQLSARTLVSLQNCLQQQFNDLVQEFHRWLSEQREIVKECSDRSGDTQIVERKLQKLKGAMDRVEEGEVRLTQVCEEGEKLLLHLPKASAGQVQQHLSSIQQDWDSYVEQCRQNQQILEDSASLVKGFEGRLKKLRWWLEHMEKRMTTDLLEAKQRGSEKAVLEQVEEYQQEVLKERDSFERLCQEGQALNEGGRGDGSEAREQQAFEETLQTTWTWLNGVQEHLASLNSTVGNKETLEKRLGLVQDILLMKGEGEVKLNMTVGKGEQVLKHNRIEDQEAICSQLQRLKDAWANMLMTSMSCHSRLEWTVAQWTSFQENKSQLQQWMESVEQEVWMTLPQQPGLKEKSALLERLRAIQADVDSHGAGLARLTEKAVEMHEKTGDQTFGPESRAELNAHFSDISAVVKGKVQSMQNVVSEHEQYLDAVRDFNDWLISAKEELQRWSDLSGDSLSIKRKLSKVQELLDSKQRGRERLSRVQRCGAVARDHTGSGGYEAMEREEAALLSSWEQWERGALQTRASLETALSQIASSEQEFSSLSAQLEQDLQDFNHQLHNWRLRLAQAEGKNEGEEAVKGWQIAKDTLEELVKAEPMSDSLKTQLNDLCRFSRDMGTQSERVSALIKEYNSLSLQASRECQSKEKLLEQSFRSACREFQQWLVNSKINTAKCFDVPQNLSEASCSLQKIQEFLSDREHGQSKLNAVVVNGELLSRIAAKDKVDTVRAKANTAREDWKTMMSSLHNRESSLQNLLSQMKDFEASAEPLQEWLNGTELAVQESSTRLHDLTAKKLELHKLQSVLEELASHEVQLNRLKEKAQLLWDEHAAGKGFVHRVSQLSAQYLALTNLTKEKASRIDRIVTEHQLFSQGLKELQNWVADTSHMLQTYCTPTADKNVLDSRMIKLEALLTARQEKEIQLKMLITRGESVQRNTSAEGVPVVQKQIQELKDSWDALLSASIQCKSQLEGSLSQWTSYQEDVRQFMAWFERVEESLDSSDKQCPEMRDKTANLSKAKLLYEEVLSHNTLLDTITAKSASITENYVTQLELQDLQERYNTIKDNAMRAVGKAEELVKAHQEYQRSLHAFEDWLEQEEEKLGCYTQLEGDVDMLEETLQKLQELQLHCTEGQALLNTLLVSRELVTPWGLPQTEERLLESLQQDWRLYQARLADTRSQLNSALAKLRQMEQKFQRLDSWLKSMETKAQLRNHRRSDRTTKDAQLQLIKSWQEEVLVYQEEMEGLSLLAQQVLDETHISSRISTRATQITARYHALLLHLLETIKQLQEEVSCIEEAQCVFSTFSDWLSTTQNNFNTVAISVDVVDRFAMERKMKKLEALQADMEQGHTYLKTMREKTERAMAFLEEPEAEQLKEEVDTRLFQLDELMAALRTEHSSLDKCISLSKDFMDKYRAQTQWVMETKNLLASAVEPKAELYQKKAQLAKYKTIQQTVQSHESAVKSVIEKGEALLDTVHDSTISENMKKLQADYQDLCLAAKTQVQNLVEWVKEHEDYNSELQEVEKWLLQMSSRLVTSDSMQTSSMEMATQQLARHKAIMEEIATFEDRLTSLKQKGEGLVASCTDQVQAKMSQQVQAHQQGTRDSYSAICSTAQRVYQSLDRELQKHVNHQDTLQQCQTWLSTVQEELKLNDQRPSGLQEALKQVKHYRALQEQASTYLELVCSVCDLSDDAVRVTAAEVQQVKLTIEERMSTAQELSEGWREIKEQKQDLTSLFQDMEQQLLSLSRRPAELETKIAQNMLSQAKECSQQLQSKQSILTKMTETVNRLTGGQDSPEHAELDRLSHSWLELCHQANKLQSQRAEDLQRSKEYHECISAVEALFEQVSKEWDNLARTDAESSSQHLEALRKLAEKLAEQKGTLEDLKDQKQKVIQQLNLDDKELVKEQISHFEQRWSQMQNLIERKVQDSVVTLEDMNQVEARLREARDWAEEQQPALSEAMKMSPPPELAQSFLFDHLSICSELEAKQLLLAQAMADADRVLARLGLSERQRLQQHISDTQAEVESLSVKVVQRRKHLSKAFTERTQFLMAVSQSITWVQQNEKKAQSEEYIALLPDDLAKQVRTCRNIQSSLKAYQSELTSLWSQGRDLMRDASEEERNEILTKLQELQNIFDKTLHRCGQKLQELEKVLVSRKYFKTDLEKICLWLKQADIVTFPEINLMVGDAELEAQLLKYQLIIEQAIEYENLLLIVQRAGQEILPTLNEVDHCYLDEKLNTLPQQYNGILALAKEKQEKIQQAILTRNEYTSFIDVTHKALKELEEQFNSLGTQPVGLKTEEVVSLQSDYKAIQTDLSNLGLAVSELNQKKEGFRSTGQPWRPEEMTQLVSLYNGLKRLVEQKVEHLDETLESFEDHKAMAMQVDSELKATKEQLVKVNAETQSAEERLKNYHALAGSLQSANSHLSRLMEQMDTLAPRVDQAAHDASKEQVVLWQEELRSLQAAVGELIEECENRFIQSKDFETEMKRTLDWLQQVRDDLGCAVIVDVRVEKVQEEIRKQQIMQEEVQSRLRIVAALSSREKQKYVSANELVPAHVDTSLEEMAKLQADVQKALSAKQITLEEALVLCQKYHFRMQSGCEWLEDAVSFLQQASLGVDVENYEECLRQQGDIVATEQEFLLHLEELQTLLPHLENLVNPAAKEQLRVSVESAKQRGVEVRDQLQCHQDVLQSCVAQWKSYQEARQTVIELMNEAEKKLTEFSTAKAATSQEAEDKLCSHRSLVSLVSGFQEKLSGLEEQAAQLELVGSDASKATISRSMTTVWQRWTRLRSVARGQERVLEDTAQEWRTFREKMVKVRAVCDELQSRFPDSAVEKASKATLQSLIDQHDVLSQDLERELSSLTLLRQYALSLLHDVEVPSPTNEQDELPSLKEIRAVQDQMESLLTQSRTKRAQAAQELREREEVEKELSVVKAWIQETRELLLNPTPDIDSQLQELEVVHGDVITYRQNVEKLAEQQQSKYLDLYTILPSEISMQLAEVSLALGAIEDQVLSKEREIQKTREIKEDFSSRIHDMSEKLKAISAKFKEKSPDVDHAKEEVKSLAEDLDSCGRSLSELDSAVQEFGRRNPLLAKQLSDSVSRLSEMHHHTTRLADCRNNWLKKAVCYLDEYNEMLDFIVRWSEKAKSLVRANIIWNSTVHLQEQIRMYQTVLRESRELHGDLESMAEKVELLSEVLQVESMSQQVCELSRHTEELQQSMKTRLQHLEDADKSMEALESEVKALHVALEQVQATLTSPELARQSLKEQLAQRQHLLADMESFKQQVQAVQLCQSALQVPEEVMPSLAICRTALRLQQEASQLQHVAIQQCNILQEAVVQYEQYEQEVRDLQGLIEEAHRVIQDRPIPTNNIQELQAQILHHEELAQKIKGYQEQIASLNSKCKMLAVKAKHATLLLTVTDVEGLPEGLQEMDGDKSKKPLPQAVMMTAGRCHTLLSPVTEESGEEGTNSEVSSPPVCRSPSPITHTEATITKVGRGTLTRAPIQELYDPTFESVANLDDLQRSWETLKNVISEKQRSLYEALEKQQHYQGSLQSISSKMEALEAKLNEPLEADKSPDSHIKTHEGLIEEIQSVQEEIDRLQTSFTEDLASDSVDSDMADQLAMQSSLAVLAERMATIHMKASGKHQILEEHVSDRLEGQRQEQALQVCCAKADELDQWLIRRRSAISYILESKPPEETDMEDLLTECQNMLLEIEEKVLALSELSMQSENLLLEGRTQTREEAEQLARKLHTLKGGLLELQRMLQDKQINIQGCLQEQEDSESDSSLSQSPNVQDWLAQARTTRSQQQQDSLQRQKELEEQLAEQKRLLQSVASRGEEILIQQASPISASTTEPFSPATLVEREAQVAREQLRQRWESLRLELKTKLQLLQRTLEQDHKQPVYSRASHVSTAGSLYKGETQADKSSLKILYENFRETVDNMTPQPTDSETQVAQMEQQLYTAVSSTSSWLDGVENNVFSGSVLLAENAETQLQKQETLENDVRHVTEEVKLSQALLAGSSGLKHDDRVLLEDNLDCLKERLGALGCALGQRCNHMRTRAQELTAYQTELQLFQTALIETKCQILQALAGAMDRPASKQLEVIASAEESLKDFEQRITELKSRGAALQADQISTNKLLKLQDSLEELMMTVGCRRSGLNHNMALKEQYERALQDLTDVVDTAKDKMAAEQRIVASSVEEVQNHLDKHKEFFQGLESHMILTETYFRKISSLMLPKECQALEETLAEAQSILKEAHSKGVELECILETWNRLMQDYQSLNRQLEAVEGSIPSVGLVEETEERLSDRISLYQGLKGRLTEHQHKLYQVLDEGKHLLLSVCCPALENQLALLGEHWLNNTAKVNKELQRLEAILKHWTRYQRECAELSEWLQSALERLEFWNTQAVLVPQELETVRDHLSAFLEFSKEVEGKSSLKSSVVSEGNQLLRLKKVDTAMLRSDLARIDTQWSELLTRMPVVQEKLHQIQMAKLASRHAISELFNWISLMENVIEEDEENLKSAVGSNVIQDYLQKYKGFRVDLSCKQLTVDFVNQSVLQISGQDVESKRSDKTDFAERLGAMNRRWQILQGRISERIQFLESLLEMWLEYESSVQALKSWMATQEERLKRKHRLEDLTSVQNALKDCQEMEELVKEREKELERVEEQGCALVQNKTDEACAIVMETLQGVNHTWANLDHLVGQLKISLKSVLDQWSLYKRASEEINGYLMEGRYSVSRFRLLTGSLEAVQLQVQSLQDLQEELEKQESSLRKFGAVTHQLLKECHPSVSDSLNNALKDVNARWTGLLEEIAERLRSSKALLQLWQRYKELYEQSCSSVQLHEEKADQLLKTACSKDIADEEVSDWIQVCSELLRSQAPVQASLQVLQELGDQLKQQVDTSAASAIQSDHLSLTQRLAAVEQALSRQLTTLQTGVQDYETFNHQLDSLGSWIVEAEKALKVQDPNGSTDLTAIQDRMEELKRLMLKFSSMSPELEHLNELGYRLPLNDSEIKRMQNLNRTWSTASGQTTERFSKLQSFLLQQQTFLEKCETWMEFLVQTEENLAVEISGNYQSLIEQQKAHELFQAEMFSRQQILHSIISDGQRMLEQGQVDDRDEFNLKLALLSNQWQGVVRRAQQRRGIIDSLIRQWQRYREMVEKLRKWLVEVSHPADALQAGTTVPLQQARSMLDAVQLKEKVLQRQQGSYILTVEAGRQLLLSADSRAEAALQAELTDIQERWKNATICLDEQKKELATVLKDWERCERGIGGSLEKLRAFKRQLSQSLPNHHEDLQTEQMRCKDLENTFDGWAGDLAHLTVLRESLSCYISAEDLSVLQERIELLHRQWDEICHQLSLRRQQVSEKLNEWTVFNDKYRELCEWLTNMESKVSQNGDISIEEMIEKLRKDYQEEITVAEENKLQLHQLGERLAKASHQSKATEIEQKLNKVSDRWQHLLDLIGARVKKLRETLVAVQQLDKNMSSLRTWLANIETELSKPIAYDSCDFQEIERKLDQQQELEHDIEKHSTAVTSVLNLCEVLLHDCDACATDAECDSIQQATRSLDRRWRSICALCMERRRKIDETWRLWQKFLEDFARFEEWLATSEKTAALPNSSGVLYTVAKEELKKFEVFQRQVHESLTQLELINKQYRRLARENRTDSSCQLREMAHDANHRWDNLQKRVASILRRLKHFISQREEFETARDGILVWLTEMDLQLTNIEHFSECDIQAKIKQLRSFQQEISLTTAKIEHIFHQGEALIEKSEPLDAAVIEEELEELQRYCQEVFGRVERYYKKLIRLPLADDDTEVSLSDRELELDEPCDLSSLPWSERLGDGFLSPLPSSGRSASLAAQLRTERSGRDTPASVDSIPLEWDHDYDLSRGLESASRALREQQSEEGDFLQRPASTMSDVVIPESPEAYVTLTEQTLRSSTGEVASTDLHVHPLDISRFQLQQTDSSRSRTPTGTEMDPSYMGYTRLLGECRGNIDTVKRMGVELKEDEDTVSGLADASSSESQTSGVIERWELLQAQDLSKDIRTKQSQQQWQQLNSDLNKVLMWLGETEDVLEQQRRLDLSTGIQTIELRIKKLKELQKAYDKRKAIVLSINLCSAEFVQSDTEESRELQAKLKDMNKHWDRLGSSLEEWRSSLQEALMQCHDFHEMSHGLLLWLENIDRRRNEVVPIDPIQDSDTLHVHHKKLTQIRQELLDSQLKVASLQDMSLQLLVNSQGSDCLEAKEKVHVIGNRLKLLLKEVTRDLRELARILDITSSQQDLSSWSSADELDTSGSLSPVSGRSTPSRRRSQRGKCSLSQPGPSVSSPHYRSRRDAGSASFPSDSETAAVRRSSFLRRVLWVALPFQLFLLLLVIFAFLVPLSEEDYCVQSNNFAHSFYPMLSYTNGPPPV</sequence>
<dbReference type="SUPFAM" id="SSF46966">
    <property type="entry name" value="Spectrin repeat"/>
    <property type="match status" value="43"/>
</dbReference>
<keyword evidence="3 9" id="KW-0812">Transmembrane</keyword>
<keyword evidence="7" id="KW-0539">Nucleus</keyword>
<feature type="coiled-coil region" evidence="10">
    <location>
        <begin position="5670"/>
        <end position="5704"/>
    </location>
</feature>
<dbReference type="InterPro" id="IPR012315">
    <property type="entry name" value="KASH"/>
</dbReference>
<evidence type="ECO:0000256" key="2">
    <source>
        <dbReference type="ARBA" id="ARBA00022553"/>
    </source>
</evidence>
<gene>
    <name evidence="14" type="ORF">Q5P01_020771</name>
</gene>
<dbReference type="InterPro" id="IPR057932">
    <property type="entry name" value="Spectrin_SYNE1_3"/>
</dbReference>
<evidence type="ECO:0000256" key="9">
    <source>
        <dbReference type="PROSITE-ProRule" id="PRU00385"/>
    </source>
</evidence>
<organism evidence="14 15">
    <name type="scientific">Channa striata</name>
    <name type="common">Snakehead murrel</name>
    <name type="synonym">Ophicephalus striatus</name>
    <dbReference type="NCBI Taxonomy" id="64152"/>
    <lineage>
        <taxon>Eukaryota</taxon>
        <taxon>Metazoa</taxon>
        <taxon>Chordata</taxon>
        <taxon>Craniata</taxon>
        <taxon>Vertebrata</taxon>
        <taxon>Euteleostomi</taxon>
        <taxon>Actinopterygii</taxon>
        <taxon>Neopterygii</taxon>
        <taxon>Teleostei</taxon>
        <taxon>Neoteleostei</taxon>
        <taxon>Acanthomorphata</taxon>
        <taxon>Anabantaria</taxon>
        <taxon>Anabantiformes</taxon>
        <taxon>Channoidei</taxon>
        <taxon>Channidae</taxon>
        <taxon>Channa</taxon>
    </lineage>
</organism>
<dbReference type="FunFam" id="1.20.58.60:FF:000177">
    <property type="entry name" value="nesprin-1 isoform X5"/>
    <property type="match status" value="1"/>
</dbReference>
<evidence type="ECO:0000313" key="14">
    <source>
        <dbReference type="EMBL" id="KAK2826557.1"/>
    </source>
</evidence>
<dbReference type="Pfam" id="PF25803">
    <property type="entry name" value="Spectrin_SYNE1_2"/>
    <property type="match status" value="1"/>
</dbReference>
<feature type="region of interest" description="Disordered" evidence="11">
    <location>
        <begin position="5350"/>
        <end position="5369"/>
    </location>
</feature>
<feature type="coiled-coil region" evidence="10">
    <location>
        <begin position="3439"/>
        <end position="3483"/>
    </location>
</feature>
<feature type="coiled-coil region" evidence="10">
    <location>
        <begin position="1030"/>
        <end position="1060"/>
    </location>
</feature>
<dbReference type="Gene3D" id="1.20.58.60">
    <property type="match status" value="33"/>
</dbReference>
<protein>
    <recommendedName>
        <fullName evidence="13">KASH domain-containing protein</fullName>
    </recommendedName>
</protein>
<keyword evidence="6 9" id="KW-0472">Membrane</keyword>
<feature type="coiled-coil region" evidence="10">
    <location>
        <begin position="7642"/>
        <end position="7697"/>
    </location>
</feature>
<feature type="topological domain" description="Perinuclear space" evidence="9">
    <location>
        <begin position="7937"/>
        <end position="7965"/>
    </location>
</feature>
<reference evidence="14" key="1">
    <citation type="submission" date="2023-07" db="EMBL/GenBank/DDBJ databases">
        <title>Chromosome-level Genome Assembly of Striped Snakehead (Channa striata).</title>
        <authorList>
            <person name="Liu H."/>
        </authorList>
    </citation>
    <scope>NUCLEOTIDE SEQUENCE</scope>
    <source>
        <strain evidence="14">Gz</strain>
        <tissue evidence="14">Muscle</tissue>
    </source>
</reference>
<proteinExistence type="inferred from homology"/>
<keyword evidence="10" id="KW-0175">Coiled coil</keyword>
<comment type="similarity">
    <text evidence="1">Belongs to the nesprin family.</text>
</comment>
<dbReference type="Pfam" id="PF25035">
    <property type="entry name" value="SYNE1"/>
    <property type="match status" value="1"/>
</dbReference>
<feature type="coiled-coil region" evidence="10">
    <location>
        <begin position="4277"/>
        <end position="4343"/>
    </location>
</feature>
<feature type="coiled-coil region" evidence="10">
    <location>
        <begin position="5380"/>
        <end position="5410"/>
    </location>
</feature>
<evidence type="ECO:0000256" key="4">
    <source>
        <dbReference type="ARBA" id="ARBA00022737"/>
    </source>
</evidence>
<feature type="coiled-coil region" evidence="10">
    <location>
        <begin position="1438"/>
        <end position="1465"/>
    </location>
</feature>
<feature type="transmembrane region" description="Helical" evidence="12">
    <location>
        <begin position="7913"/>
        <end position="7934"/>
    </location>
</feature>
<feature type="coiled-coil region" evidence="10">
    <location>
        <begin position="4802"/>
        <end position="4860"/>
    </location>
</feature>
<feature type="coiled-coil region" evidence="10">
    <location>
        <begin position="6208"/>
        <end position="6235"/>
    </location>
</feature>
<keyword evidence="15" id="KW-1185">Reference proteome</keyword>
<dbReference type="Proteomes" id="UP001187415">
    <property type="component" value="Unassembled WGS sequence"/>
</dbReference>
<dbReference type="SMART" id="SM01249">
    <property type="entry name" value="KASH"/>
    <property type="match status" value="1"/>
</dbReference>
<feature type="compositionally biased region" description="Polar residues" evidence="11">
    <location>
        <begin position="7847"/>
        <end position="7859"/>
    </location>
</feature>
<dbReference type="PANTHER" id="PTHR14514:SF3">
    <property type="entry name" value="NESPRIN-1"/>
    <property type="match status" value="1"/>
</dbReference>
<feature type="compositionally biased region" description="Low complexity" evidence="11">
    <location>
        <begin position="5040"/>
        <end position="5057"/>
    </location>
</feature>
<feature type="coiled-coil region" evidence="10">
    <location>
        <begin position="5811"/>
        <end position="5859"/>
    </location>
</feature>
<feature type="coiled-coil region" evidence="10">
    <location>
        <begin position="470"/>
        <end position="568"/>
    </location>
</feature>
<feature type="coiled-coil region" evidence="10">
    <location>
        <begin position="2133"/>
        <end position="2160"/>
    </location>
</feature>
<feature type="coiled-coil region" evidence="10">
    <location>
        <begin position="923"/>
        <end position="986"/>
    </location>
</feature>
<feature type="coiled-coil region" evidence="10">
    <location>
        <begin position="6314"/>
        <end position="6344"/>
    </location>
</feature>
<dbReference type="FunFam" id="1.20.58.60:FF:000231">
    <property type="entry name" value="Spectrin repeat containing, nuclear envelope 1a"/>
    <property type="match status" value="1"/>
</dbReference>
<dbReference type="Pfam" id="PF00435">
    <property type="entry name" value="Spectrin"/>
    <property type="match status" value="15"/>
</dbReference>
<comment type="subcellular location">
    <subcellularLocation>
        <location evidence="8">Nucleus outer membrane</location>
        <topology evidence="8">Single-pass type IV membrane protein</topology>
    </subcellularLocation>
</comment>
<feature type="compositionally biased region" description="Polar residues" evidence="11">
    <location>
        <begin position="7871"/>
        <end position="7883"/>
    </location>
</feature>
<dbReference type="PROSITE" id="PS51049">
    <property type="entry name" value="KASH"/>
    <property type="match status" value="1"/>
</dbReference>
<dbReference type="FunFam" id="1.20.58.60:FF:000112">
    <property type="entry name" value="nesprin-1 isoform X4"/>
    <property type="match status" value="1"/>
</dbReference>
<dbReference type="FunFam" id="1.20.58.60:FF:000480">
    <property type="entry name" value="Spectrin repeat containing, nuclear envelope 1a"/>
    <property type="match status" value="1"/>
</dbReference>
<feature type="coiled-coil region" evidence="10">
    <location>
        <begin position="4908"/>
        <end position="4976"/>
    </location>
</feature>
<dbReference type="EMBL" id="JAUPFM010000016">
    <property type="protein sequence ID" value="KAK2826557.1"/>
    <property type="molecule type" value="Genomic_DNA"/>
</dbReference>
<comment type="caution">
    <text evidence="14">The sequence shown here is derived from an EMBL/GenBank/DDBJ whole genome shotgun (WGS) entry which is preliminary data.</text>
</comment>
<evidence type="ECO:0000256" key="10">
    <source>
        <dbReference type="SAM" id="Coils"/>
    </source>
</evidence>
<keyword evidence="5 12" id="KW-1133">Transmembrane helix</keyword>
<name>A0AA88LY07_CHASR</name>
<evidence type="ECO:0000256" key="3">
    <source>
        <dbReference type="ARBA" id="ARBA00022692"/>
    </source>
</evidence>